<evidence type="ECO:0000259" key="3">
    <source>
        <dbReference type="PROSITE" id="PS50977"/>
    </source>
</evidence>
<organism evidence="4 5">
    <name type="scientific">Mycolicibacter terrae</name>
    <dbReference type="NCBI Taxonomy" id="1788"/>
    <lineage>
        <taxon>Bacteria</taxon>
        <taxon>Bacillati</taxon>
        <taxon>Actinomycetota</taxon>
        <taxon>Actinomycetes</taxon>
        <taxon>Mycobacteriales</taxon>
        <taxon>Mycobacteriaceae</taxon>
        <taxon>Mycolicibacter</taxon>
    </lineage>
</organism>
<evidence type="ECO:0000256" key="2">
    <source>
        <dbReference type="PROSITE-ProRule" id="PRU00335"/>
    </source>
</evidence>
<dbReference type="AlphaFoldDB" id="A0AAD1HU70"/>
<feature type="domain" description="HTH tetR-type" evidence="3">
    <location>
        <begin position="19"/>
        <end position="79"/>
    </location>
</feature>
<evidence type="ECO:0000313" key="4">
    <source>
        <dbReference type="EMBL" id="BBX21234.1"/>
    </source>
</evidence>
<dbReference type="PROSITE" id="PS50977">
    <property type="entry name" value="HTH_TETR_2"/>
    <property type="match status" value="1"/>
</dbReference>
<sequence>MAGMPESGKGQRRIGAPDAKNRTLLLDAAEQLLVTAGAGAVSSRRVAEQAGLKHQLVHYYFRTMDDLFLAVFRRRGDQGLQEQAAVLESPQPLWALWRFNNDTAGTALTMQFIALANEREGLRAEIASYAERLRAEQIETVAGLLTRYGIDDEEFSATVLMVLMTSASRMLIIEQEALGMRLGHAETVEFVERWLRRLEGEPGDPAAGAATVSSGRAAH</sequence>
<dbReference type="EMBL" id="AP022564">
    <property type="protein sequence ID" value="BBX21234.1"/>
    <property type="molecule type" value="Genomic_DNA"/>
</dbReference>
<dbReference type="InterPro" id="IPR001647">
    <property type="entry name" value="HTH_TetR"/>
</dbReference>
<dbReference type="Proteomes" id="UP000467636">
    <property type="component" value="Chromosome"/>
</dbReference>
<name>A0AAD1HU70_9MYCO</name>
<dbReference type="Pfam" id="PF00440">
    <property type="entry name" value="TetR_N"/>
    <property type="match status" value="1"/>
</dbReference>
<keyword evidence="1 2" id="KW-0238">DNA-binding</keyword>
<evidence type="ECO:0000313" key="5">
    <source>
        <dbReference type="Proteomes" id="UP000467636"/>
    </source>
</evidence>
<dbReference type="PRINTS" id="PR00455">
    <property type="entry name" value="HTHTETR"/>
</dbReference>
<protein>
    <submittedName>
        <fullName evidence="4">TetR family transcriptional regulator</fullName>
    </submittedName>
</protein>
<dbReference type="Gene3D" id="1.10.357.10">
    <property type="entry name" value="Tetracycline Repressor, domain 2"/>
    <property type="match status" value="1"/>
</dbReference>
<dbReference type="SUPFAM" id="SSF46689">
    <property type="entry name" value="Homeodomain-like"/>
    <property type="match status" value="1"/>
</dbReference>
<proteinExistence type="predicted"/>
<feature type="DNA-binding region" description="H-T-H motif" evidence="2">
    <location>
        <begin position="42"/>
        <end position="61"/>
    </location>
</feature>
<dbReference type="GO" id="GO:0003677">
    <property type="term" value="F:DNA binding"/>
    <property type="evidence" value="ECO:0007669"/>
    <property type="project" value="UniProtKB-UniRule"/>
</dbReference>
<keyword evidence="5" id="KW-1185">Reference proteome</keyword>
<evidence type="ECO:0000256" key="1">
    <source>
        <dbReference type="ARBA" id="ARBA00023125"/>
    </source>
</evidence>
<gene>
    <name evidence="4" type="ORF">MTER_06450</name>
</gene>
<dbReference type="InterPro" id="IPR009057">
    <property type="entry name" value="Homeodomain-like_sf"/>
</dbReference>
<accession>A0AAD1HU70</accession>
<reference evidence="4 5" key="1">
    <citation type="journal article" date="2019" name="Emerg. Microbes Infect.">
        <title>Comprehensive subspecies identification of 175 nontuberculous mycobacteria species based on 7547 genomic profiles.</title>
        <authorList>
            <person name="Matsumoto Y."/>
            <person name="Kinjo T."/>
            <person name="Motooka D."/>
            <person name="Nabeya D."/>
            <person name="Jung N."/>
            <person name="Uechi K."/>
            <person name="Horii T."/>
            <person name="Iida T."/>
            <person name="Fujita J."/>
            <person name="Nakamura S."/>
        </authorList>
    </citation>
    <scope>NUCLEOTIDE SEQUENCE [LARGE SCALE GENOMIC DNA]</scope>
    <source>
        <strain evidence="4 5">JCM 12143</strain>
    </source>
</reference>